<dbReference type="InterPro" id="IPR014001">
    <property type="entry name" value="Helicase_ATP-bd"/>
</dbReference>
<keyword evidence="2" id="KW-0067">ATP-binding</keyword>
<dbReference type="GO" id="GO:0036297">
    <property type="term" value="P:interstrand cross-link repair"/>
    <property type="evidence" value="ECO:0007669"/>
    <property type="project" value="TreeGrafter"/>
</dbReference>
<protein>
    <submittedName>
        <fullName evidence="5">DEAD/DEAH box helicase</fullName>
    </submittedName>
</protein>
<keyword evidence="5" id="KW-0378">Hydrolase</keyword>
<proteinExistence type="predicted"/>
<sequence>MKKSNSINFSALYRDLSSVSSQAVINRLRLKNPSLRGFLQQEFSPSYGQGNDFLAPPVFEATFGWLPSEKTNDLAGLVEQGVLTQSLANNLAHPPMPKPEDKEQREKYLVKGIDEARWCNDIQEDYTWPIDRPPYQHQLEAWQHLTEDKVKSVVVTSGTGSGKTECFLVPLLNDLAQQADKAKEPLIGVQALFLYPLNALINSQRERLSAWTRGFNGKVKFSLYNGETEKSDSATAMAEKAKYQPECLHYRKQIWKTPPPILVTNATMLEYMLVRQEDQPLLDKSQGKLKWIVLDEAHSYVGSQAAEISLLLRRVMHAFGVEPKNVRFIATSATIGDSNKQAETNIKLQKFLADLAGVDTTQVAVVNGSRLIPPLPDSKESQIFDLNLAGKMDSKALFDYFIQFPTLRALRMTLTKKPLNLEEVAQVVWPEKPDLTIKDQEQALKLIDLATTAYLDGDEDNQQAFLPVRAHVFHRAQKGLWACIDPECCYKKDTQLENGWEFGIVYHQEKTICDEKCGAPVFELTHCSDCNTPTLAAMKTTGDKGIKFIVNRNVDLLDDYADEVDNDVEDDDTPIETDIEAYIQLFSEKTSKENNHNEYGCTPAFIEKKKNRLHLDQVENTLKVYYIQNDRQDGTRCACCNKVENVPGTSFRRAMLGSPFLMGSIVPAMLRHIPSDNPYDMKGKRLITFTDSRQGTARFSAKLQLDSERNFVRGFVYRSVLEQADKMDIPASVKTNLNTINILKEGGEELNKFAIQSIQDLVDKELASLIPKKITWTGLCDLLAKTYNVQLLSGQVLEGLSEHAYEREAEKLPSEYKHRNLVLSDPIKLAELFLFREFSRRPKMQNSMESMGLIALSYPKIKALTIDDLPADWNELGFSLQDWQDYLKISIDFFIRENTYIEINDSYSQWMGAKIMPRLVQSASYKLDTDEEKKAIRKWPTVNKGSQGRLVRLLEVSSKRLAKENSALYTTILSAAWDTLTKKLNLLIPFEKEAKVTGEKLTGYKFVFTDNVEFSLIEDAWLCPITHRWLDTSFKGLSPYLPNNATAEEGICTPVKLTVPPSELYQDETKLSLVDWLEQSEQVNTLRKEGTWTDINDTVVKGTPLIRASEHSAQQDSSKLQAFEKAFKKDYLNVLSCSTTMEMGVDIGSLSMVAMNNVPPGPANYLQRAGRAGRRKEATSMALTFCKATPHGERVFENPRWPFETPISVPKVSLDSFSIVQRHINAFLLANYLKNINKLGGKGVLKMQAAAFFKPEEDIARSDRYIKWCKTEAESLPTIVLGINSLKYKSAYAEYSNIVLIENTVEAMEFSAKHWLDEYDALSQQLDITSNDRDGAKGKLEKQLQRLEKNYLLSELAATSYLPGYGFPTGVVSLITNNRYEKRENVINGKKPKDKRKSYPSRSLDVALREYAPGSEIVVDGAVYKSQGLQLNWKMPFGENDIKEDQLLSYFWECDICANIGYAKHTLDRKTQTCTDCNSQKLSWSEYIVPTGFVVDYNTPLHNNYSQPNVSRYKEGKIAIMDSDWQYLSNPKLGRFKASANGSLFHYNDGEGAGYALCWCCGKAEALHTEKCGNHNKIKVKGVASIAKRHRRIQGTKIKDSLFCESEHQAWSIKQSQVSGTDNIVSTPFILGYPQSTGIFELQLKDPRDGTWLTDKKLVYTFGAALRQLLCEAKGITTSEVGVTVKERVSETGLPLTSLFLYDQASQGAGFSTSVPELFEVLIQKLKAYLESCSQNCNSACHACLLDYDTQHHMKELDRLNLLSFLEQSNFVEKSSLPKDLEFFGLGSKASMLPAKELLLDKMNDVSGVDFYLTLSDWNLADWSLVKIINELANDNKRPRVIMSEDVAKSIDPDLAWDIQRKFTDKVKWLVAGEELIVDGKATPVMTMHIADKAIHCATLSKESTAANEKWAQIDDVLVISPECKEPMFNLGTFDVEAIAKESSITKGSAVFIDDIGKKLDVNISSFGTKLLSLIEEYAEDVSTSLKNNIETVTYHDKYLVSPISIHLITRFIAELNCRFGRFPTTLETSYPQQDNRGRTPNCIADNFLDNGTQPAFIENIGHKLGIEIYCDLDEAVNMNHGRFLIITLKNGEEIKVTFDQGMGYWGKRFYYSRERFSFYNDENSQVEEHLSNNFTVRSAEHDSYIVVSM</sequence>
<evidence type="ECO:0000259" key="3">
    <source>
        <dbReference type="PROSITE" id="PS51192"/>
    </source>
</evidence>
<keyword evidence="1" id="KW-0547">Nucleotide-binding</keyword>
<dbReference type="RefSeq" id="WP_143563859.1">
    <property type="nucleotide sequence ID" value="NZ_BMPL01000005.1"/>
</dbReference>
<dbReference type="OrthoDB" id="9815222at2"/>
<dbReference type="GO" id="GO:0043138">
    <property type="term" value="F:3'-5' DNA helicase activity"/>
    <property type="evidence" value="ECO:0007669"/>
    <property type="project" value="TreeGrafter"/>
</dbReference>
<accession>A0A553JRI0</accession>
<evidence type="ECO:0000313" key="5">
    <source>
        <dbReference type="EMBL" id="TRY15072.1"/>
    </source>
</evidence>
<dbReference type="Pfam" id="PF00271">
    <property type="entry name" value="Helicase_C"/>
    <property type="match status" value="1"/>
</dbReference>
<dbReference type="PROSITE" id="PS51194">
    <property type="entry name" value="HELICASE_CTER"/>
    <property type="match status" value="1"/>
</dbReference>
<dbReference type="Gene3D" id="3.40.50.300">
    <property type="entry name" value="P-loop containing nucleotide triphosphate hydrolases"/>
    <property type="match status" value="2"/>
</dbReference>
<dbReference type="SMART" id="SM00490">
    <property type="entry name" value="HELICc"/>
    <property type="match status" value="1"/>
</dbReference>
<dbReference type="InterPro" id="IPR027417">
    <property type="entry name" value="P-loop_NTPase"/>
</dbReference>
<dbReference type="GO" id="GO:0006289">
    <property type="term" value="P:nucleotide-excision repair"/>
    <property type="evidence" value="ECO:0007669"/>
    <property type="project" value="TreeGrafter"/>
</dbReference>
<evidence type="ECO:0000259" key="4">
    <source>
        <dbReference type="PROSITE" id="PS51194"/>
    </source>
</evidence>
<dbReference type="SUPFAM" id="SSF52540">
    <property type="entry name" value="P-loop containing nucleoside triphosphate hydrolases"/>
    <property type="match status" value="1"/>
</dbReference>
<dbReference type="EMBL" id="VKGK01000006">
    <property type="protein sequence ID" value="TRY15072.1"/>
    <property type="molecule type" value="Genomic_DNA"/>
</dbReference>
<dbReference type="Pfam" id="PF00270">
    <property type="entry name" value="DEAD"/>
    <property type="match status" value="1"/>
</dbReference>
<dbReference type="InterPro" id="IPR018973">
    <property type="entry name" value="MZB"/>
</dbReference>
<dbReference type="PANTHER" id="PTHR47957">
    <property type="entry name" value="ATP-DEPENDENT HELICASE HRQ1"/>
    <property type="match status" value="1"/>
</dbReference>
<reference evidence="6" key="1">
    <citation type="submission" date="2019-07" db="EMBL/GenBank/DDBJ databases">
        <title>Shewanella sp. YLB-08 draft genomic sequence.</title>
        <authorList>
            <person name="Yu L."/>
        </authorList>
    </citation>
    <scope>NUCLEOTIDE SEQUENCE [LARGE SCALE GENOMIC DNA]</scope>
    <source>
        <strain evidence="6">JCM 20706</strain>
    </source>
</reference>
<evidence type="ECO:0000256" key="1">
    <source>
        <dbReference type="ARBA" id="ARBA00022741"/>
    </source>
</evidence>
<evidence type="ECO:0000256" key="2">
    <source>
        <dbReference type="ARBA" id="ARBA00022840"/>
    </source>
</evidence>
<dbReference type="InterPro" id="IPR011545">
    <property type="entry name" value="DEAD/DEAH_box_helicase_dom"/>
</dbReference>
<organism evidence="5 6">
    <name type="scientific">Shewanella hanedai</name>
    <name type="common">Alteromonas hanedai</name>
    <dbReference type="NCBI Taxonomy" id="25"/>
    <lineage>
        <taxon>Bacteria</taxon>
        <taxon>Pseudomonadati</taxon>
        <taxon>Pseudomonadota</taxon>
        <taxon>Gammaproteobacteria</taxon>
        <taxon>Alteromonadales</taxon>
        <taxon>Shewanellaceae</taxon>
        <taxon>Shewanella</taxon>
    </lineage>
</organism>
<dbReference type="GO" id="GO:0003676">
    <property type="term" value="F:nucleic acid binding"/>
    <property type="evidence" value="ECO:0007669"/>
    <property type="project" value="InterPro"/>
</dbReference>
<dbReference type="Pfam" id="PF09369">
    <property type="entry name" value="MZB"/>
    <property type="match status" value="1"/>
</dbReference>
<dbReference type="GO" id="GO:0005524">
    <property type="term" value="F:ATP binding"/>
    <property type="evidence" value="ECO:0007669"/>
    <property type="project" value="UniProtKB-KW"/>
</dbReference>
<dbReference type="PROSITE" id="PS51192">
    <property type="entry name" value="HELICASE_ATP_BIND_1"/>
    <property type="match status" value="1"/>
</dbReference>
<dbReference type="PANTHER" id="PTHR47957:SF3">
    <property type="entry name" value="ATP-DEPENDENT HELICASE HRQ1"/>
    <property type="match status" value="1"/>
</dbReference>
<keyword evidence="6" id="KW-1185">Reference proteome</keyword>
<comment type="caution">
    <text evidence="5">The sequence shown here is derived from an EMBL/GenBank/DDBJ whole genome shotgun (WGS) entry which is preliminary data.</text>
</comment>
<evidence type="ECO:0000313" key="6">
    <source>
        <dbReference type="Proteomes" id="UP000318126"/>
    </source>
</evidence>
<dbReference type="InterPro" id="IPR001650">
    <property type="entry name" value="Helicase_C-like"/>
</dbReference>
<gene>
    <name evidence="5" type="ORF">FN961_07125</name>
</gene>
<dbReference type="Proteomes" id="UP000318126">
    <property type="component" value="Unassembled WGS sequence"/>
</dbReference>
<dbReference type="SMART" id="SM00487">
    <property type="entry name" value="DEXDc"/>
    <property type="match status" value="1"/>
</dbReference>
<name>A0A553JRI0_SHEHA</name>
<feature type="domain" description="Helicase ATP-binding" evidence="3">
    <location>
        <begin position="144"/>
        <end position="353"/>
    </location>
</feature>
<keyword evidence="5" id="KW-0347">Helicase</keyword>
<feature type="domain" description="Helicase C-terminal" evidence="4">
    <location>
        <begin position="1063"/>
        <end position="1215"/>
    </location>
</feature>